<dbReference type="InterPro" id="IPR002553">
    <property type="entry name" value="Clathrin/coatomer_adapt-like_N"/>
</dbReference>
<sequence length="1221" mass="135580">MRISERVRGKGESGDGGGGSVPDPISLYAHSKRRVGENMRFGHISIVFEPIPPDGGNSPPELRSPSRPAKMFPQFGATAETLSKASTMVFRIGTDAHLYDDPDDVNIAPLLDSKFDSEKCEALKRLLALIAQGFDVSNFFPQVVKNVASQSLEVKKLVYLYLLHYAEKRPNEALLSINCFQKDLGDQNPLVRAWALRTMAGIRLHVIAPIVLVAVGKCARDPSVYVRKCAANALPKLHDLRLEENATAIEEIVGILLSDRSPSVVGAAAAAFASVCPNNLPLIGRNFQRLCEILPDVEEWGQIILIGSLLRYTVARHGLVRESIMFSLHHTESNKSEKCSSESDMKFALVEDNGDMGWNYESELSQMVMQRYIEGHDVYLSRSSFTNNGPSEFKGEYFTSSRSNEDVKILLQCTSPLLWSNNSAVLLAAAGVHWIMAPREDVKRIVKPLLFVLRSSNASKYVVLCNIQVFAKAMPSLFAPYFEDFFICSSDSYPIKALKLDILASIATDSSFSLIFKEFQNSPFQNRLARGGNPKACKPTIYLITFHHALQLLGDFTDPAFYQDYIRNPDRRFAADTVAAIGICVKRLPKMASTCLAGLLALTKQEFFTSDAGSMDGEADVLIQAIFSIKSIIMQDPLSHEKVIIQLVRSLDSMKVPAARAMIIWMVGEYNSLGELIPRMLTTVLKYLAWCFTSEALETKLQILNTTVKVLLHAKGEDMLTFERILSYLLELAECDLNYDVRDRACFLRKLLKFYLDSQDVEAETDYPHQNMDSSRILAKSIFGGQTKPLIPESSNHRIYLPGSLSQIVLHAAPRYEPLPKPCSLICEGLEMNASGDQAASYPAESDDVDSVNGSLDEETASQYSSQHSSTGSSSSGCYSSYETGSAREDGDNADPLIQLSDPGNAYKVQNHTSETGSADFGELMSKSALDSWLDDQPGLSNMNTFEPSPIHKSLARISIGDIKDKIKRKSYVLLDPVNGNGLKVDYRFSSEISSISPLLVCVEVSFKNCSMDPMSSITLVDEESSKVLDNADQAPSMTESSIISQDDLPTLVSEEEITSLEPDQTTTKIFQVRLHHHLLPLKLILHCNGKRHPVKLWPEIGYFIKAVPLDLDAFTSNESHLKGMFECTRSYMQGPEQRWLQEEIQRITVRIIGGSLEEFKGRILEDHEEISCPKFRKVTEGLREAADEEDEDDVEDMQSTVGRSGNLCTASVEDNLEAFE</sequence>
<dbReference type="InterPro" id="IPR026739">
    <property type="entry name" value="AP_beta"/>
</dbReference>
<dbReference type="InterPro" id="IPR026740">
    <property type="entry name" value="AP3_beta"/>
</dbReference>
<dbReference type="Pfam" id="PF14796">
    <property type="entry name" value="AP3B1_C"/>
    <property type="match status" value="1"/>
</dbReference>
<dbReference type="Proteomes" id="UP000030645">
    <property type="component" value="Unassembled WGS sequence"/>
</dbReference>
<evidence type="ECO:0000256" key="4">
    <source>
        <dbReference type="ARBA" id="ARBA00022927"/>
    </source>
</evidence>
<accession>W9SB67</accession>
<comment type="similarity">
    <text evidence="2">Belongs to the adaptor complexes large subunit family.</text>
</comment>
<dbReference type="PIRSF" id="PIRSF037096">
    <property type="entry name" value="AP3_complex_beta"/>
    <property type="match status" value="1"/>
</dbReference>
<evidence type="ECO:0000256" key="3">
    <source>
        <dbReference type="ARBA" id="ARBA00022448"/>
    </source>
</evidence>
<evidence type="ECO:0000313" key="8">
    <source>
        <dbReference type="EMBL" id="EXC20170.1"/>
    </source>
</evidence>
<dbReference type="PANTHER" id="PTHR11134">
    <property type="entry name" value="ADAPTOR COMPLEX SUBUNIT BETA FAMILY MEMBER"/>
    <property type="match status" value="1"/>
</dbReference>
<dbReference type="SMART" id="SM01355">
    <property type="entry name" value="AP3B1_C"/>
    <property type="match status" value="1"/>
</dbReference>
<evidence type="ECO:0000256" key="6">
    <source>
        <dbReference type="SAM" id="MobiDB-lite"/>
    </source>
</evidence>
<evidence type="ECO:0000256" key="1">
    <source>
        <dbReference type="ARBA" id="ARBA00004308"/>
    </source>
</evidence>
<dbReference type="GO" id="GO:0012505">
    <property type="term" value="C:endomembrane system"/>
    <property type="evidence" value="ECO:0007669"/>
    <property type="project" value="UniProtKB-SubCell"/>
</dbReference>
<dbReference type="GO" id="GO:0016192">
    <property type="term" value="P:vesicle-mediated transport"/>
    <property type="evidence" value="ECO:0007669"/>
    <property type="project" value="InterPro"/>
</dbReference>
<feature type="region of interest" description="Disordered" evidence="6">
    <location>
        <begin position="838"/>
        <end position="897"/>
    </location>
</feature>
<keyword evidence="9" id="KW-1185">Reference proteome</keyword>
<dbReference type="InterPro" id="IPR029390">
    <property type="entry name" value="AP3B_C"/>
</dbReference>
<feature type="compositionally biased region" description="Polar residues" evidence="6">
    <location>
        <begin position="1198"/>
        <end position="1210"/>
    </location>
</feature>
<dbReference type="InterPro" id="IPR011989">
    <property type="entry name" value="ARM-like"/>
</dbReference>
<dbReference type="GO" id="GO:0030123">
    <property type="term" value="C:AP-3 adaptor complex"/>
    <property type="evidence" value="ECO:0007669"/>
    <property type="project" value="InterPro"/>
</dbReference>
<feature type="domain" description="AP-3 complex subunit beta C-terminal" evidence="7">
    <location>
        <begin position="926"/>
        <end position="1080"/>
    </location>
</feature>
<dbReference type="EMBL" id="KE345906">
    <property type="protein sequence ID" value="EXC20170.1"/>
    <property type="molecule type" value="Genomic_DNA"/>
</dbReference>
<comment type="subcellular location">
    <subcellularLocation>
        <location evidence="1">Endomembrane system</location>
    </subcellularLocation>
</comment>
<proteinExistence type="inferred from homology"/>
<dbReference type="eggNOG" id="KOG1060">
    <property type="taxonomic scope" value="Eukaryota"/>
</dbReference>
<keyword evidence="4" id="KW-0653">Protein transport</keyword>
<feature type="compositionally biased region" description="Low complexity" evidence="6">
    <location>
        <begin position="862"/>
        <end position="885"/>
    </location>
</feature>
<gene>
    <name evidence="8" type="ORF">L484_011414</name>
</gene>
<keyword evidence="5" id="KW-0472">Membrane</keyword>
<evidence type="ECO:0000313" key="9">
    <source>
        <dbReference type="Proteomes" id="UP000030645"/>
    </source>
</evidence>
<dbReference type="SUPFAM" id="SSF48371">
    <property type="entry name" value="ARM repeat"/>
    <property type="match status" value="1"/>
</dbReference>
<dbReference type="Gene3D" id="1.25.10.10">
    <property type="entry name" value="Leucine-rich Repeat Variant"/>
    <property type="match status" value="1"/>
</dbReference>
<feature type="region of interest" description="Disordered" evidence="6">
    <location>
        <begin position="1"/>
        <end position="25"/>
    </location>
</feature>
<name>W9SB67_9ROSA</name>
<evidence type="ECO:0000256" key="5">
    <source>
        <dbReference type="ARBA" id="ARBA00023136"/>
    </source>
</evidence>
<dbReference type="Pfam" id="PF01602">
    <property type="entry name" value="Adaptin_N"/>
    <property type="match status" value="2"/>
</dbReference>
<evidence type="ECO:0000256" key="2">
    <source>
        <dbReference type="ARBA" id="ARBA00006613"/>
    </source>
</evidence>
<feature type="compositionally biased region" description="Basic and acidic residues" evidence="6">
    <location>
        <begin position="1"/>
        <end position="13"/>
    </location>
</feature>
<dbReference type="AlphaFoldDB" id="W9SB67"/>
<feature type="region of interest" description="Disordered" evidence="6">
    <location>
        <begin position="1183"/>
        <end position="1221"/>
    </location>
</feature>
<dbReference type="InterPro" id="IPR016024">
    <property type="entry name" value="ARM-type_fold"/>
</dbReference>
<dbReference type="GO" id="GO:0006886">
    <property type="term" value="P:intracellular protein transport"/>
    <property type="evidence" value="ECO:0007669"/>
    <property type="project" value="InterPro"/>
</dbReference>
<protein>
    <submittedName>
        <fullName evidence="8">AP3-complex subunit beta-A</fullName>
    </submittedName>
</protein>
<reference evidence="9" key="1">
    <citation type="submission" date="2013-01" db="EMBL/GenBank/DDBJ databases">
        <title>Draft Genome Sequence of a Mulberry Tree, Morus notabilis C.K. Schneid.</title>
        <authorList>
            <person name="He N."/>
            <person name="Zhao S."/>
        </authorList>
    </citation>
    <scope>NUCLEOTIDE SEQUENCE</scope>
</reference>
<keyword evidence="3" id="KW-0813">Transport</keyword>
<feature type="compositionally biased region" description="Acidic residues" evidence="6">
    <location>
        <begin position="1187"/>
        <end position="1197"/>
    </location>
</feature>
<feature type="compositionally biased region" description="Acidic residues" evidence="6">
    <location>
        <begin position="845"/>
        <end position="860"/>
    </location>
</feature>
<dbReference type="STRING" id="981085.W9SB67"/>
<evidence type="ECO:0000259" key="7">
    <source>
        <dbReference type="SMART" id="SM01355"/>
    </source>
</evidence>
<organism evidence="8 9">
    <name type="scientific">Morus notabilis</name>
    <dbReference type="NCBI Taxonomy" id="981085"/>
    <lineage>
        <taxon>Eukaryota</taxon>
        <taxon>Viridiplantae</taxon>
        <taxon>Streptophyta</taxon>
        <taxon>Embryophyta</taxon>
        <taxon>Tracheophyta</taxon>
        <taxon>Spermatophyta</taxon>
        <taxon>Magnoliopsida</taxon>
        <taxon>eudicotyledons</taxon>
        <taxon>Gunneridae</taxon>
        <taxon>Pentapetalae</taxon>
        <taxon>rosids</taxon>
        <taxon>fabids</taxon>
        <taxon>Rosales</taxon>
        <taxon>Moraceae</taxon>
        <taxon>Moreae</taxon>
        <taxon>Morus</taxon>
    </lineage>
</organism>